<dbReference type="PANTHER" id="PTHR45784">
    <property type="entry name" value="C-TYPE LECTIN DOMAIN FAMILY 20 MEMBER A-RELATED"/>
    <property type="match status" value="1"/>
</dbReference>
<feature type="signal peptide" evidence="2">
    <location>
        <begin position="1"/>
        <end position="19"/>
    </location>
</feature>
<dbReference type="InterPro" id="IPR016186">
    <property type="entry name" value="C-type_lectin-like/link_sf"/>
</dbReference>
<evidence type="ECO:0000259" key="3">
    <source>
        <dbReference type="PROSITE" id="PS50041"/>
    </source>
</evidence>
<dbReference type="InterPro" id="IPR016187">
    <property type="entry name" value="CTDL_fold"/>
</dbReference>
<dbReference type="PROSITE" id="PS00615">
    <property type="entry name" value="C_TYPE_LECTIN_1"/>
    <property type="match status" value="1"/>
</dbReference>
<evidence type="ECO:0000256" key="2">
    <source>
        <dbReference type="SAM" id="SignalP"/>
    </source>
</evidence>
<evidence type="ECO:0000313" key="4">
    <source>
        <dbReference type="Ensembl" id="ENSSPAP00000007467.1"/>
    </source>
</evidence>
<dbReference type="AlphaFoldDB" id="A0A3B5A0N6"/>
<dbReference type="PANTHER" id="PTHR45784:SF8">
    <property type="entry name" value="C-TYPE MANNOSE RECEPTOR 2-RELATED"/>
    <property type="match status" value="1"/>
</dbReference>
<dbReference type="GeneTree" id="ENSGT00940000163460"/>
<proteinExistence type="predicted"/>
<dbReference type="Gene3D" id="3.10.100.10">
    <property type="entry name" value="Mannose-Binding Protein A, subunit A"/>
    <property type="match status" value="2"/>
</dbReference>
<accession>A0A3B5A0N6</accession>
<feature type="domain" description="C-type lectin" evidence="3">
    <location>
        <begin position="126"/>
        <end position="242"/>
    </location>
</feature>
<dbReference type="Pfam" id="PF00059">
    <property type="entry name" value="Lectin_C"/>
    <property type="match status" value="2"/>
</dbReference>
<organism evidence="4">
    <name type="scientific">Stegastes partitus</name>
    <name type="common">bicolor damselfish</name>
    <dbReference type="NCBI Taxonomy" id="144197"/>
    <lineage>
        <taxon>Eukaryota</taxon>
        <taxon>Metazoa</taxon>
        <taxon>Chordata</taxon>
        <taxon>Craniata</taxon>
        <taxon>Vertebrata</taxon>
        <taxon>Euteleostomi</taxon>
        <taxon>Actinopterygii</taxon>
        <taxon>Neopterygii</taxon>
        <taxon>Teleostei</taxon>
        <taxon>Neoteleostei</taxon>
        <taxon>Acanthomorphata</taxon>
        <taxon>Ovalentaria</taxon>
        <taxon>Pomacentridae</taxon>
        <taxon>Stegastes</taxon>
    </lineage>
</organism>
<keyword evidence="2" id="KW-0732">Signal</keyword>
<feature type="domain" description="C-type lectin" evidence="3">
    <location>
        <begin position="27"/>
        <end position="131"/>
    </location>
</feature>
<dbReference type="InterPro" id="IPR001304">
    <property type="entry name" value="C-type_lectin-like"/>
</dbReference>
<dbReference type="PROSITE" id="PS50041">
    <property type="entry name" value="C_TYPE_LECTIN_2"/>
    <property type="match status" value="2"/>
</dbReference>
<dbReference type="SUPFAM" id="SSF56436">
    <property type="entry name" value="C-type lectin-like"/>
    <property type="match status" value="2"/>
</dbReference>
<name>A0A3B5A0N6_9TELE</name>
<dbReference type="InterPro" id="IPR018378">
    <property type="entry name" value="C-type_lectin_CS"/>
</dbReference>
<dbReference type="STRING" id="144197.ENSSPAP00000007467"/>
<dbReference type="SMART" id="SM00034">
    <property type="entry name" value="CLECT"/>
    <property type="match status" value="2"/>
</dbReference>
<dbReference type="Ensembl" id="ENSSPAT00000007613.1">
    <property type="protein sequence ID" value="ENSSPAP00000007467.1"/>
    <property type="gene ID" value="ENSSPAG00000005724.1"/>
</dbReference>
<evidence type="ECO:0000256" key="1">
    <source>
        <dbReference type="ARBA" id="ARBA00023157"/>
    </source>
</evidence>
<reference evidence="4" key="1">
    <citation type="submission" date="2023-09" db="UniProtKB">
        <authorList>
            <consortium name="Ensembl"/>
        </authorList>
    </citation>
    <scope>IDENTIFICATION</scope>
</reference>
<feature type="chain" id="PRO_5017449968" description="C-type lectin domain-containing protein" evidence="2">
    <location>
        <begin position="20"/>
        <end position="242"/>
    </location>
</feature>
<protein>
    <recommendedName>
        <fullName evidence="3">C-type lectin domain-containing protein</fullName>
    </recommendedName>
</protein>
<sequence length="242" mass="28398">MERIIFLILFCIAFEGVMGKHIHIPHRLNWTDAQAYCRRHHIDLSFFDSQHDIDKLQKDVGGSISTGWIGLQRDPTSTPTWKWSRGGHVTYENWGSEQPNNCRGRENNGVIHSNGKWYDRNGNLFYTFYCIDVTVVEEKMSWEDALSYCRERQADLPSLTSMTDLLLTQTETYYITERLWIGLRFLSDRWMWMNGVPLEDEAWPQAGGQDHQCPIRKRCGALTMYGLWESWDCEDKLNFICV</sequence>
<keyword evidence="1" id="KW-1015">Disulfide bond</keyword>